<dbReference type="InterPro" id="IPR002110">
    <property type="entry name" value="Ankyrin_rpt"/>
</dbReference>
<protein>
    <recommendedName>
        <fullName evidence="4">SOCS box domain-containing protein</fullName>
    </recommendedName>
</protein>
<evidence type="ECO:0000256" key="1">
    <source>
        <dbReference type="ARBA" id="ARBA00022737"/>
    </source>
</evidence>
<accession>A0AA89C4J9</accession>
<dbReference type="GO" id="GO:0035556">
    <property type="term" value="P:intracellular signal transduction"/>
    <property type="evidence" value="ECO:0007669"/>
    <property type="project" value="InterPro"/>
</dbReference>
<gene>
    <name evidence="5" type="ORF">FSP39_025429</name>
</gene>
<keyword evidence="1" id="KW-0677">Repeat</keyword>
<reference evidence="5" key="1">
    <citation type="submission" date="2019-08" db="EMBL/GenBank/DDBJ databases">
        <title>The improved chromosome-level genome for the pearl oyster Pinctada fucata martensii using PacBio sequencing and Hi-C.</title>
        <authorList>
            <person name="Zheng Z."/>
        </authorList>
    </citation>
    <scope>NUCLEOTIDE SEQUENCE</scope>
    <source>
        <strain evidence="5">ZZ-2019</strain>
        <tissue evidence="5">Adductor muscle</tissue>
    </source>
</reference>
<dbReference type="PANTHER" id="PTHR46680">
    <property type="entry name" value="NF-KAPPA-B INHIBITOR ALPHA"/>
    <property type="match status" value="1"/>
</dbReference>
<name>A0AA89C4J9_PINIB</name>
<dbReference type="InterPro" id="IPR036036">
    <property type="entry name" value="SOCS_box-like_dom_sf"/>
</dbReference>
<dbReference type="InterPro" id="IPR036770">
    <property type="entry name" value="Ankyrin_rpt-contain_sf"/>
</dbReference>
<keyword evidence="6" id="KW-1185">Reference proteome</keyword>
<organism evidence="5 6">
    <name type="scientific">Pinctada imbricata</name>
    <name type="common">Atlantic pearl-oyster</name>
    <name type="synonym">Pinctada martensii</name>
    <dbReference type="NCBI Taxonomy" id="66713"/>
    <lineage>
        <taxon>Eukaryota</taxon>
        <taxon>Metazoa</taxon>
        <taxon>Spiralia</taxon>
        <taxon>Lophotrochozoa</taxon>
        <taxon>Mollusca</taxon>
        <taxon>Bivalvia</taxon>
        <taxon>Autobranchia</taxon>
        <taxon>Pteriomorphia</taxon>
        <taxon>Pterioida</taxon>
        <taxon>Pterioidea</taxon>
        <taxon>Pteriidae</taxon>
        <taxon>Pinctada</taxon>
    </lineage>
</organism>
<dbReference type="Pfam" id="PF12796">
    <property type="entry name" value="Ank_2"/>
    <property type="match status" value="2"/>
</dbReference>
<dbReference type="CDD" id="cd03587">
    <property type="entry name" value="SOCS"/>
    <property type="match status" value="1"/>
</dbReference>
<dbReference type="Gene3D" id="1.25.40.20">
    <property type="entry name" value="Ankyrin repeat-containing domain"/>
    <property type="match status" value="2"/>
</dbReference>
<dbReference type="EMBL" id="VSWD01000007">
    <property type="protein sequence ID" value="KAK3099031.1"/>
    <property type="molecule type" value="Genomic_DNA"/>
</dbReference>
<dbReference type="PANTHER" id="PTHR46680:SF3">
    <property type="entry name" value="NF-KAPPA-B INHIBITOR CACTUS"/>
    <property type="match status" value="1"/>
</dbReference>
<comment type="caution">
    <text evidence="5">The sequence shown here is derived from an EMBL/GenBank/DDBJ whole genome shotgun (WGS) entry which is preliminary data.</text>
</comment>
<dbReference type="PROSITE" id="PS50088">
    <property type="entry name" value="ANK_REPEAT"/>
    <property type="match status" value="2"/>
</dbReference>
<sequence>MDYFEDDLFDSLTKGNLKSLKEYLDKGLDVNHAFRSNDRPDRLGQTLIEVALKSDQKKVAKLLVDRKCNANLKYIVNVVNYTYILQRYAKKDGLKLTCMYPAIVKGDVETIKLLVLGGFDVNIHDDRGCTALWHAVDLRNYDMVKAILAAEKCDVNVSDTAMLRPLHIASMHGNNRIASLLIRRGAIVDCVQLRGWTPLLLACRAGSEATVKLLLLNGADPNHIGKNEHTALSMSLQYVENRIVAEMLLEAGACVDQHLIKRCKEEKFQALIANPDMFSVLKSCSETPRTLRAFCCLTIRKALLQSRPDVHLVMKVEKLPLPKLIKDFLLLGHLI</sequence>
<dbReference type="SUPFAM" id="SSF158235">
    <property type="entry name" value="SOCS box-like"/>
    <property type="match status" value="1"/>
</dbReference>
<keyword evidence="2 3" id="KW-0040">ANK repeat</keyword>
<dbReference type="SUPFAM" id="SSF48403">
    <property type="entry name" value="Ankyrin repeat"/>
    <property type="match status" value="1"/>
</dbReference>
<proteinExistence type="predicted"/>
<dbReference type="SMART" id="SM00969">
    <property type="entry name" value="SOCS_box"/>
    <property type="match status" value="1"/>
</dbReference>
<dbReference type="Proteomes" id="UP001186944">
    <property type="component" value="Unassembled WGS sequence"/>
</dbReference>
<dbReference type="SMART" id="SM00248">
    <property type="entry name" value="ANK"/>
    <property type="match status" value="6"/>
</dbReference>
<dbReference type="AlphaFoldDB" id="A0AA89C4J9"/>
<dbReference type="PROSITE" id="PS50225">
    <property type="entry name" value="SOCS"/>
    <property type="match status" value="1"/>
</dbReference>
<evidence type="ECO:0000313" key="5">
    <source>
        <dbReference type="EMBL" id="KAK3099031.1"/>
    </source>
</evidence>
<feature type="repeat" description="ANK" evidence="3">
    <location>
        <begin position="161"/>
        <end position="193"/>
    </location>
</feature>
<feature type="domain" description="SOCS box" evidence="4">
    <location>
        <begin position="288"/>
        <end position="329"/>
    </location>
</feature>
<evidence type="ECO:0000256" key="3">
    <source>
        <dbReference type="PROSITE-ProRule" id="PRU00023"/>
    </source>
</evidence>
<evidence type="ECO:0000313" key="6">
    <source>
        <dbReference type="Proteomes" id="UP001186944"/>
    </source>
</evidence>
<evidence type="ECO:0000256" key="2">
    <source>
        <dbReference type="ARBA" id="ARBA00023043"/>
    </source>
</evidence>
<dbReference type="InterPro" id="IPR001496">
    <property type="entry name" value="SOCS_box"/>
</dbReference>
<dbReference type="Pfam" id="PF07525">
    <property type="entry name" value="SOCS_box"/>
    <property type="match status" value="1"/>
</dbReference>
<evidence type="ECO:0000259" key="4">
    <source>
        <dbReference type="PROSITE" id="PS50225"/>
    </source>
</evidence>
<feature type="repeat" description="ANK" evidence="3">
    <location>
        <begin position="194"/>
        <end position="226"/>
    </location>
</feature>
<dbReference type="InterPro" id="IPR051070">
    <property type="entry name" value="NF-kappa-B_inhibitor"/>
</dbReference>
<dbReference type="PROSITE" id="PS50297">
    <property type="entry name" value="ANK_REP_REGION"/>
    <property type="match status" value="2"/>
</dbReference>